<dbReference type="RefSeq" id="WP_146536533.1">
    <property type="nucleotide sequence ID" value="NZ_SJPX01000005.1"/>
</dbReference>
<name>A0A5C6EI12_9BACT</name>
<protein>
    <submittedName>
        <fullName evidence="2">Uncharacterized protein</fullName>
    </submittedName>
</protein>
<keyword evidence="1" id="KW-1133">Transmembrane helix</keyword>
<sequence length="89" mass="10430">MNHHKTDSEPSWFERPANINRMIGALVVVCAGLVAADWFYENPHPHFDLETSFGFQAWFGFVAFIVVVFLGRLLRLLVSKPEDYYERRR</sequence>
<keyword evidence="1" id="KW-0472">Membrane</keyword>
<keyword evidence="1" id="KW-0812">Transmembrane</keyword>
<keyword evidence="3" id="KW-1185">Reference proteome</keyword>
<feature type="transmembrane region" description="Helical" evidence="1">
    <location>
        <begin position="21"/>
        <end position="40"/>
    </location>
</feature>
<organism evidence="2 3">
    <name type="scientific">Rubripirellula reticaptiva</name>
    <dbReference type="NCBI Taxonomy" id="2528013"/>
    <lineage>
        <taxon>Bacteria</taxon>
        <taxon>Pseudomonadati</taxon>
        <taxon>Planctomycetota</taxon>
        <taxon>Planctomycetia</taxon>
        <taxon>Pirellulales</taxon>
        <taxon>Pirellulaceae</taxon>
        <taxon>Rubripirellula</taxon>
    </lineage>
</organism>
<evidence type="ECO:0000313" key="2">
    <source>
        <dbReference type="EMBL" id="TWU48124.1"/>
    </source>
</evidence>
<gene>
    <name evidence="2" type="ORF">Poly59_49690</name>
</gene>
<dbReference type="EMBL" id="SJPX01000005">
    <property type="protein sequence ID" value="TWU48124.1"/>
    <property type="molecule type" value="Genomic_DNA"/>
</dbReference>
<reference evidence="2 3" key="1">
    <citation type="submission" date="2019-02" db="EMBL/GenBank/DDBJ databases">
        <title>Deep-cultivation of Planctomycetes and their phenomic and genomic characterization uncovers novel biology.</title>
        <authorList>
            <person name="Wiegand S."/>
            <person name="Jogler M."/>
            <person name="Boedeker C."/>
            <person name="Pinto D."/>
            <person name="Vollmers J."/>
            <person name="Rivas-Marin E."/>
            <person name="Kohn T."/>
            <person name="Peeters S.H."/>
            <person name="Heuer A."/>
            <person name="Rast P."/>
            <person name="Oberbeckmann S."/>
            <person name="Bunk B."/>
            <person name="Jeske O."/>
            <person name="Meyerdierks A."/>
            <person name="Storesund J.E."/>
            <person name="Kallscheuer N."/>
            <person name="Luecker S."/>
            <person name="Lage O.M."/>
            <person name="Pohl T."/>
            <person name="Merkel B.J."/>
            <person name="Hornburger P."/>
            <person name="Mueller R.-W."/>
            <person name="Bruemmer F."/>
            <person name="Labrenz M."/>
            <person name="Spormann A.M."/>
            <person name="Op Den Camp H."/>
            <person name="Overmann J."/>
            <person name="Amann R."/>
            <person name="Jetten M.S.M."/>
            <person name="Mascher T."/>
            <person name="Medema M.H."/>
            <person name="Devos D.P."/>
            <person name="Kaster A.-K."/>
            <person name="Ovreas L."/>
            <person name="Rohde M."/>
            <person name="Galperin M.Y."/>
            <person name="Jogler C."/>
        </authorList>
    </citation>
    <scope>NUCLEOTIDE SEQUENCE [LARGE SCALE GENOMIC DNA]</scope>
    <source>
        <strain evidence="2 3">Poly59</strain>
    </source>
</reference>
<dbReference type="AlphaFoldDB" id="A0A5C6EI12"/>
<evidence type="ECO:0000313" key="3">
    <source>
        <dbReference type="Proteomes" id="UP000317977"/>
    </source>
</evidence>
<feature type="transmembrane region" description="Helical" evidence="1">
    <location>
        <begin position="55"/>
        <end position="78"/>
    </location>
</feature>
<evidence type="ECO:0000256" key="1">
    <source>
        <dbReference type="SAM" id="Phobius"/>
    </source>
</evidence>
<accession>A0A5C6EI12</accession>
<proteinExistence type="predicted"/>
<dbReference type="Proteomes" id="UP000317977">
    <property type="component" value="Unassembled WGS sequence"/>
</dbReference>
<comment type="caution">
    <text evidence="2">The sequence shown here is derived from an EMBL/GenBank/DDBJ whole genome shotgun (WGS) entry which is preliminary data.</text>
</comment>